<name>A2GY54_TRIV3</name>
<evidence type="ECO:0000313" key="3">
    <source>
        <dbReference type="Proteomes" id="UP000001542"/>
    </source>
</evidence>
<feature type="domain" description="Baseplate structural protein Gp10 C-terminal" evidence="1">
    <location>
        <begin position="256"/>
        <end position="398"/>
    </location>
</feature>
<dbReference type="Proteomes" id="UP000001542">
    <property type="component" value="Unassembled WGS sequence"/>
</dbReference>
<reference evidence="2" key="1">
    <citation type="submission" date="2006-10" db="EMBL/GenBank/DDBJ databases">
        <authorList>
            <person name="Amadeo P."/>
            <person name="Zhao Q."/>
            <person name="Wortman J."/>
            <person name="Fraser-Liggett C."/>
            <person name="Carlton J."/>
        </authorList>
    </citation>
    <scope>NUCLEOTIDE SEQUENCE</scope>
    <source>
        <strain evidence="2">G3</strain>
    </source>
</reference>
<evidence type="ECO:0000313" key="2">
    <source>
        <dbReference type="EMBL" id="EAX77913.1"/>
    </source>
</evidence>
<dbReference type="EMBL" id="DS122301">
    <property type="protein sequence ID" value="EAX77913.1"/>
    <property type="molecule type" value="Genomic_DNA"/>
</dbReference>
<sequence length="399" mass="45813">MSNETASMREIQHNRQLIVQALNKNTTNFSNYSKISESLKEGNLKLTINPMTDEFLFQDNKNHTVCINPTKRTLNEKPIDELLLKADIDNKADKEYVDDAIAYVASGLVKKADKEYVDEKENEIKERVEWYNERTTKILEGKANTGWVSECLDLKADKETVDMLAQTVSSHTRGLMEDGQQLKELEKGVTELRNTKADSTWIKGYVDATKEYIFTWTEGTYPQKYHRHSISDVNELEERLYKKADKTELQTLKTEILQTLYPIGSIYTSMNSTRPEVVLGFGTWTQIVDRFLYCANSSKETGGSKTISGENLPAHSHYIDLSTSQAGWHKHRYWDWSGMTKGKGYDVKDNVKFAIDCYWSNTEGGGNHIHRVSGYTQTTGQSKDYMPPYMTVYAWYRIA</sequence>
<reference evidence="2" key="2">
    <citation type="journal article" date="2007" name="Science">
        <title>Draft genome sequence of the sexually transmitted pathogen Trichomonas vaginalis.</title>
        <authorList>
            <person name="Carlton J.M."/>
            <person name="Hirt R.P."/>
            <person name="Silva J.C."/>
            <person name="Delcher A.L."/>
            <person name="Schatz M."/>
            <person name="Zhao Q."/>
            <person name="Wortman J.R."/>
            <person name="Bidwell S.L."/>
            <person name="Alsmark U.C.M."/>
            <person name="Besteiro S."/>
            <person name="Sicheritz-Ponten T."/>
            <person name="Noel C.J."/>
            <person name="Dacks J.B."/>
            <person name="Foster P.G."/>
            <person name="Simillion C."/>
            <person name="Van de Peer Y."/>
            <person name="Miranda-Saavedra D."/>
            <person name="Barton G.J."/>
            <person name="Westrop G.D."/>
            <person name="Mueller S."/>
            <person name="Dessi D."/>
            <person name="Fiori P.L."/>
            <person name="Ren Q."/>
            <person name="Paulsen I."/>
            <person name="Zhang H."/>
            <person name="Bastida-Corcuera F.D."/>
            <person name="Simoes-Barbosa A."/>
            <person name="Brown M.T."/>
            <person name="Hayes R.D."/>
            <person name="Mukherjee M."/>
            <person name="Okumura C.Y."/>
            <person name="Schneider R."/>
            <person name="Smith A.J."/>
            <person name="Vanacova S."/>
            <person name="Villalvazo M."/>
            <person name="Haas B.J."/>
            <person name="Pertea M."/>
            <person name="Feldblyum T.V."/>
            <person name="Utterback T.R."/>
            <person name="Shu C.L."/>
            <person name="Osoegawa K."/>
            <person name="de Jong P.J."/>
            <person name="Hrdy I."/>
            <person name="Horvathova L."/>
            <person name="Zubacova Z."/>
            <person name="Dolezal P."/>
            <person name="Malik S.B."/>
            <person name="Logsdon J.M. Jr."/>
            <person name="Henze K."/>
            <person name="Gupta A."/>
            <person name="Wang C.C."/>
            <person name="Dunne R.L."/>
            <person name="Upcroft J.A."/>
            <person name="Upcroft P."/>
            <person name="White O."/>
            <person name="Salzberg S.L."/>
            <person name="Tang P."/>
            <person name="Chiu C.-H."/>
            <person name="Lee Y.-S."/>
            <person name="Embley T.M."/>
            <person name="Coombs G.H."/>
            <person name="Mottram J.C."/>
            <person name="Tachezy J."/>
            <person name="Fraser-Liggett C.M."/>
            <person name="Johnson P.J."/>
        </authorList>
    </citation>
    <scope>NUCLEOTIDE SEQUENCE [LARGE SCALE GENOMIC DNA]</scope>
    <source>
        <strain evidence="2">G3</strain>
    </source>
</reference>
<dbReference type="VEuPathDB" id="TrichDB:TVAG_318030"/>
<protein>
    <recommendedName>
        <fullName evidence="1">Baseplate structural protein Gp10 C-terminal domain-containing protein</fullName>
    </recommendedName>
</protein>
<keyword evidence="3" id="KW-1185">Reference proteome</keyword>
<dbReference type="AlphaFoldDB" id="A2GY54"/>
<dbReference type="InParanoid" id="A2GY54"/>
<dbReference type="VEuPathDB" id="TrichDB:TVAGG3_0566520"/>
<dbReference type="PANTHER" id="PTHR19051:SF32">
    <property type="entry name" value="KERATIN-ASSOCIATED PROTEIN 13-3"/>
    <property type="match status" value="1"/>
</dbReference>
<dbReference type="PANTHER" id="PTHR19051">
    <property type="entry name" value="KERATIN-ASSOCIATED PROTEIN"/>
    <property type="match status" value="1"/>
</dbReference>
<accession>A2GY54</accession>
<dbReference type="Pfam" id="PF21939">
    <property type="entry name" value="Gp10_C"/>
    <property type="match status" value="1"/>
</dbReference>
<proteinExistence type="predicted"/>
<gene>
    <name evidence="2" type="ORF">TVAG_318030</name>
</gene>
<dbReference type="InterPro" id="IPR053827">
    <property type="entry name" value="Gp10_C"/>
</dbReference>
<organism evidence="2 3">
    <name type="scientific">Trichomonas vaginalis (strain ATCC PRA-98 / G3)</name>
    <dbReference type="NCBI Taxonomy" id="412133"/>
    <lineage>
        <taxon>Eukaryota</taxon>
        <taxon>Metamonada</taxon>
        <taxon>Parabasalia</taxon>
        <taxon>Trichomonadida</taxon>
        <taxon>Trichomonadidae</taxon>
        <taxon>Trichomonas</taxon>
    </lineage>
</organism>
<evidence type="ECO:0000259" key="1">
    <source>
        <dbReference type="Pfam" id="PF21939"/>
    </source>
</evidence>